<feature type="transmembrane region" description="Helical" evidence="6">
    <location>
        <begin position="398"/>
        <end position="421"/>
    </location>
</feature>
<dbReference type="Gene3D" id="1.20.1250.20">
    <property type="entry name" value="MFS general substrate transporter like domains"/>
    <property type="match status" value="1"/>
</dbReference>
<feature type="transmembrane region" description="Helical" evidence="6">
    <location>
        <begin position="358"/>
        <end position="386"/>
    </location>
</feature>
<dbReference type="RefSeq" id="XP_066070706.1">
    <property type="nucleotide sequence ID" value="XM_066214609.1"/>
</dbReference>
<feature type="transmembrane region" description="Helical" evidence="6">
    <location>
        <begin position="758"/>
        <end position="780"/>
    </location>
</feature>
<gene>
    <name evidence="7" type="ORF">L203_105238</name>
</gene>
<keyword evidence="2 6" id="KW-0812">Transmembrane</keyword>
<evidence type="ECO:0000313" key="8">
    <source>
        <dbReference type="Proteomes" id="UP000094043"/>
    </source>
</evidence>
<feature type="region of interest" description="Disordered" evidence="5">
    <location>
        <begin position="637"/>
        <end position="656"/>
    </location>
</feature>
<feature type="transmembrane region" description="Helical" evidence="6">
    <location>
        <begin position="292"/>
        <end position="318"/>
    </location>
</feature>
<dbReference type="KEGG" id="cdep:91089447"/>
<feature type="compositionally biased region" description="Polar residues" evidence="5">
    <location>
        <begin position="639"/>
        <end position="656"/>
    </location>
</feature>
<name>A0A1E3HYE2_9TREE</name>
<evidence type="ECO:0000313" key="7">
    <source>
        <dbReference type="EMBL" id="WVN90006.1"/>
    </source>
</evidence>
<dbReference type="EMBL" id="CP143789">
    <property type="protein sequence ID" value="WVN90006.1"/>
    <property type="molecule type" value="Genomic_DNA"/>
</dbReference>
<comment type="subcellular location">
    <subcellularLocation>
        <location evidence="1">Membrane</location>
        <topology evidence="1">Multi-pass membrane protein</topology>
    </subcellularLocation>
</comment>
<evidence type="ECO:0000256" key="2">
    <source>
        <dbReference type="ARBA" id="ARBA00022692"/>
    </source>
</evidence>
<protein>
    <submittedName>
        <fullName evidence="7">Uncharacterized protein</fullName>
    </submittedName>
</protein>
<evidence type="ECO:0000256" key="5">
    <source>
        <dbReference type="SAM" id="MobiDB-lite"/>
    </source>
</evidence>
<dbReference type="Proteomes" id="UP000094043">
    <property type="component" value="Chromosome 6"/>
</dbReference>
<evidence type="ECO:0000256" key="6">
    <source>
        <dbReference type="SAM" id="Phobius"/>
    </source>
</evidence>
<reference evidence="7" key="3">
    <citation type="submission" date="2024-01" db="EMBL/GenBank/DDBJ databases">
        <authorList>
            <person name="Coelho M.A."/>
            <person name="David-Palma M."/>
            <person name="Shea T."/>
            <person name="Sun S."/>
            <person name="Cuomo C.A."/>
            <person name="Heitman J."/>
        </authorList>
    </citation>
    <scope>NUCLEOTIDE SEQUENCE</scope>
    <source>
        <strain evidence="7">CBS 7841</strain>
    </source>
</reference>
<evidence type="ECO:0000256" key="4">
    <source>
        <dbReference type="ARBA" id="ARBA00023136"/>
    </source>
</evidence>
<feature type="transmembrane region" description="Helical" evidence="6">
    <location>
        <begin position="330"/>
        <end position="352"/>
    </location>
</feature>
<dbReference type="InterPro" id="IPR011701">
    <property type="entry name" value="MFS"/>
</dbReference>
<feature type="transmembrane region" description="Helical" evidence="6">
    <location>
        <begin position="427"/>
        <end position="449"/>
    </location>
</feature>
<accession>A0A1E3HYE2</accession>
<organism evidence="7 8">
    <name type="scientific">Cryptococcus depauperatus CBS 7841</name>
    <dbReference type="NCBI Taxonomy" id="1295531"/>
    <lineage>
        <taxon>Eukaryota</taxon>
        <taxon>Fungi</taxon>
        <taxon>Dikarya</taxon>
        <taxon>Basidiomycota</taxon>
        <taxon>Agaricomycotina</taxon>
        <taxon>Tremellomycetes</taxon>
        <taxon>Tremellales</taxon>
        <taxon>Cryptococcaceae</taxon>
        <taxon>Cryptococcus</taxon>
    </lineage>
</organism>
<reference evidence="7" key="1">
    <citation type="submission" date="2016-06" db="EMBL/GenBank/DDBJ databases">
        <authorList>
            <person name="Cuomo C."/>
            <person name="Litvintseva A."/>
            <person name="Heitman J."/>
            <person name="Chen Y."/>
            <person name="Sun S."/>
            <person name="Springer D."/>
            <person name="Dromer F."/>
            <person name="Young S."/>
            <person name="Zeng Q."/>
            <person name="Chapman S."/>
            <person name="Gujja S."/>
            <person name="Saif S."/>
            <person name="Birren B."/>
        </authorList>
    </citation>
    <scope>NUCLEOTIDE SEQUENCE</scope>
    <source>
        <strain evidence="7">CBS 7841</strain>
    </source>
</reference>
<dbReference type="VEuPathDB" id="FungiDB:L203_05605"/>
<keyword evidence="8" id="KW-1185">Reference proteome</keyword>
<feature type="transmembrane region" description="Helical" evidence="6">
    <location>
        <begin position="727"/>
        <end position="752"/>
    </location>
</feature>
<sequence length="792" mass="86337">MPIENPQLIVPRLQAHPQQHGFVPSYDVEGLVGTGIEERAIFERASYGAADFHDGSTSRTPAETVRGAQDTYECPNERTSLNNEIPGEGFVADHPSWRQPSPGWMYLFVVGVALSLGLTAPPKSELFVNLACLAHPPDQSENAAVKQMYVSQDVGDYMQTSIAKGWQSNIRYLKSISASTEQAIASCNPVTQNKPCSYAEEWITRIQRNGDQPRLSRPEYHINLKMESGDKKKAPQKFQPIGTSPRPRSFWDSESEDTNFVTDEAALSGTVQNISWSSRAINPQLCKQDPKVLAAAARLTMILTLVVGILSASTTGFWGQTSDHLGRAKVMAIVEFGLLLKELCFVLVASFPHLAPGGYYSLLIVSIIEGLLGGLSTITATVNAYLSDVTPDGSRVTVFSRVTGIMMGGFAAGPVLGSLLIQVSGNIMTPFYVNLLIHSVYTILIVLFLPESLSSQARLILSKKALLAKQAAERAETIEWEWGDEVPEVPNSEPNSTLNEANLSLSGWFSSNSTHLRGCKHIIGTLRRLLKHTFSFLDPLSIFLPKVVKNPWSRRKTRDWRMTLVAMTLFFIHSVFGIMQTKTQYTFYAFGWTSAQLGPYMSAMAFLRSFVLICLVPLATRVVKACILRSKSTIDKSDIGSSAQNCNESTAGGSPSSFDQQSALLDLWSIRVCLMLELIPWVLLVFGPPQWGFIVLSALVTFGSPSMPAANSLALSLVSDSSQSGRLFGALSVIDALSTTLVSPILFSTIFAATVGTYAPTIFAVAAACVALALGFMLIFQLKTTAEEGRVE</sequence>
<dbReference type="GeneID" id="91089447"/>
<feature type="transmembrane region" description="Helical" evidence="6">
    <location>
        <begin position="600"/>
        <end position="623"/>
    </location>
</feature>
<dbReference type="Pfam" id="PF07690">
    <property type="entry name" value="MFS_1"/>
    <property type="match status" value="1"/>
</dbReference>
<dbReference type="SUPFAM" id="SSF103473">
    <property type="entry name" value="MFS general substrate transporter"/>
    <property type="match status" value="1"/>
</dbReference>
<dbReference type="PANTHER" id="PTHR23507">
    <property type="entry name" value="ZGC:174356"/>
    <property type="match status" value="1"/>
</dbReference>
<dbReference type="AlphaFoldDB" id="A0A1E3HYE2"/>
<evidence type="ECO:0000256" key="1">
    <source>
        <dbReference type="ARBA" id="ARBA00004141"/>
    </source>
</evidence>
<dbReference type="GO" id="GO:0016020">
    <property type="term" value="C:membrane"/>
    <property type="evidence" value="ECO:0007669"/>
    <property type="project" value="UniProtKB-SubCell"/>
</dbReference>
<reference evidence="7" key="2">
    <citation type="journal article" date="2022" name="Elife">
        <title>Obligate sexual reproduction of a homothallic fungus closely related to the Cryptococcus pathogenic species complex.</title>
        <authorList>
            <person name="Passer A.R."/>
            <person name="Clancey S.A."/>
            <person name="Shea T."/>
            <person name="David-Palma M."/>
            <person name="Averette A.F."/>
            <person name="Boekhout T."/>
            <person name="Porcel B.M."/>
            <person name="Nowrousian M."/>
            <person name="Cuomo C.A."/>
            <person name="Sun S."/>
            <person name="Heitman J."/>
            <person name="Coelho M.A."/>
        </authorList>
    </citation>
    <scope>NUCLEOTIDE SEQUENCE</scope>
    <source>
        <strain evidence="7">CBS 7841</strain>
    </source>
</reference>
<dbReference type="PANTHER" id="PTHR23507:SF1">
    <property type="entry name" value="FI18259P1-RELATED"/>
    <property type="match status" value="1"/>
</dbReference>
<keyword evidence="3 6" id="KW-1133">Transmembrane helix</keyword>
<keyword evidence="4 6" id="KW-0472">Membrane</keyword>
<proteinExistence type="predicted"/>
<dbReference type="OrthoDB" id="3026777at2759"/>
<dbReference type="GO" id="GO:0022857">
    <property type="term" value="F:transmembrane transporter activity"/>
    <property type="evidence" value="ECO:0007669"/>
    <property type="project" value="InterPro"/>
</dbReference>
<evidence type="ECO:0000256" key="3">
    <source>
        <dbReference type="ARBA" id="ARBA00022989"/>
    </source>
</evidence>
<feature type="region of interest" description="Disordered" evidence="5">
    <location>
        <begin position="229"/>
        <end position="254"/>
    </location>
</feature>
<dbReference type="InterPro" id="IPR036259">
    <property type="entry name" value="MFS_trans_sf"/>
</dbReference>
<feature type="transmembrane region" description="Helical" evidence="6">
    <location>
        <begin position="562"/>
        <end position="580"/>
    </location>
</feature>